<sequence length="325" mass="35065">MAPKTEEENTTREATSPHDIPEDIIAALVGLGHPAGSVDKRTATAAAETAKNGASLQEQSELMGYAKLVFDFLGKVGEQSFEYTPSTNEYPAYGRLMAYPWATSSAHNTPAHPQAPSSGAAPPGPSQPQGASNASTSSKDASAHQHQTGPANNMTASAACPPLADRIAQVLQDASMHLGEAASILRDVEDGMVERTLAGAPEMLALVQQQEFNVTSLAQFDQFVQVVGDIIVDLQARMERSRNVPESEKQPDVALADECIAHFQRVYQTVLDETERVMKKLEAGLDSLRSLEFELQVAKAEERAKKEAERQVTKAAREAEREPEL</sequence>
<dbReference type="Proteomes" id="UP001296104">
    <property type="component" value="Unassembled WGS sequence"/>
</dbReference>
<feature type="region of interest" description="Disordered" evidence="1">
    <location>
        <begin position="105"/>
        <end position="157"/>
    </location>
</feature>
<evidence type="ECO:0000256" key="1">
    <source>
        <dbReference type="SAM" id="MobiDB-lite"/>
    </source>
</evidence>
<proteinExistence type="predicted"/>
<reference evidence="2" key="1">
    <citation type="submission" date="2023-11" db="EMBL/GenBank/DDBJ databases">
        <authorList>
            <person name="Alioto T."/>
            <person name="Alioto T."/>
            <person name="Gomez Garrido J."/>
        </authorList>
    </citation>
    <scope>NUCLEOTIDE SEQUENCE</scope>
</reference>
<gene>
    <name evidence="2" type="ORF">LECACI_7A010061</name>
</gene>
<feature type="region of interest" description="Disordered" evidence="1">
    <location>
        <begin position="1"/>
        <end position="21"/>
    </location>
</feature>
<evidence type="ECO:0000313" key="2">
    <source>
        <dbReference type="EMBL" id="CAK4034903.1"/>
    </source>
</evidence>
<feature type="region of interest" description="Disordered" evidence="1">
    <location>
        <begin position="304"/>
        <end position="325"/>
    </location>
</feature>
<accession>A0AAI8Z9F3</accession>
<name>A0AAI8Z9F3_9PEZI</name>
<evidence type="ECO:0000313" key="3">
    <source>
        <dbReference type="Proteomes" id="UP001296104"/>
    </source>
</evidence>
<keyword evidence="3" id="KW-1185">Reference proteome</keyword>
<organism evidence="2 3">
    <name type="scientific">Lecanosticta acicola</name>
    <dbReference type="NCBI Taxonomy" id="111012"/>
    <lineage>
        <taxon>Eukaryota</taxon>
        <taxon>Fungi</taxon>
        <taxon>Dikarya</taxon>
        <taxon>Ascomycota</taxon>
        <taxon>Pezizomycotina</taxon>
        <taxon>Dothideomycetes</taxon>
        <taxon>Dothideomycetidae</taxon>
        <taxon>Mycosphaerellales</taxon>
        <taxon>Mycosphaerellaceae</taxon>
        <taxon>Lecanosticta</taxon>
    </lineage>
</organism>
<dbReference type="EMBL" id="CAVMBE010000147">
    <property type="protein sequence ID" value="CAK4034903.1"/>
    <property type="molecule type" value="Genomic_DNA"/>
</dbReference>
<feature type="compositionally biased region" description="Low complexity" evidence="1">
    <location>
        <begin position="114"/>
        <end position="132"/>
    </location>
</feature>
<feature type="compositionally biased region" description="Polar residues" evidence="1">
    <location>
        <begin position="133"/>
        <end position="156"/>
    </location>
</feature>
<dbReference type="AlphaFoldDB" id="A0AAI8Z9F3"/>
<comment type="caution">
    <text evidence="2">The sequence shown here is derived from an EMBL/GenBank/DDBJ whole genome shotgun (WGS) entry which is preliminary data.</text>
</comment>
<protein>
    <submittedName>
        <fullName evidence="2">Uncharacterized protein</fullName>
    </submittedName>
</protein>